<name>B9XGW4_PEDPL</name>
<dbReference type="Proteomes" id="UP000003688">
    <property type="component" value="Unassembled WGS sequence"/>
</dbReference>
<dbReference type="EMBL" id="ABOX02000013">
    <property type="protein sequence ID" value="EEF60885.1"/>
    <property type="molecule type" value="Genomic_DNA"/>
</dbReference>
<accession>B9XGW4</accession>
<keyword evidence="1" id="KW-0472">Membrane</keyword>
<gene>
    <name evidence="2" type="ORF">Cflav_PD4054</name>
</gene>
<evidence type="ECO:0000256" key="1">
    <source>
        <dbReference type="SAM" id="Phobius"/>
    </source>
</evidence>
<evidence type="ECO:0000313" key="3">
    <source>
        <dbReference type="Proteomes" id="UP000003688"/>
    </source>
</evidence>
<evidence type="ECO:0000313" key="2">
    <source>
        <dbReference type="EMBL" id="EEF60885.1"/>
    </source>
</evidence>
<comment type="caution">
    <text evidence="2">The sequence shown here is derived from an EMBL/GenBank/DDBJ whole genome shotgun (WGS) entry which is preliminary data.</text>
</comment>
<protein>
    <submittedName>
        <fullName evidence="2">Uncharacterized protein</fullName>
    </submittedName>
</protein>
<keyword evidence="1" id="KW-1133">Transmembrane helix</keyword>
<reference evidence="2 3" key="1">
    <citation type="journal article" date="2011" name="J. Bacteriol.">
        <title>Genome sequence of 'Pedosphaera parvula' Ellin514, an aerobic Verrucomicrobial isolate from pasture soil.</title>
        <authorList>
            <person name="Kant R."/>
            <person name="van Passel M.W."/>
            <person name="Sangwan P."/>
            <person name="Palva A."/>
            <person name="Lucas S."/>
            <person name="Copeland A."/>
            <person name="Lapidus A."/>
            <person name="Glavina Del Rio T."/>
            <person name="Dalin E."/>
            <person name="Tice H."/>
            <person name="Bruce D."/>
            <person name="Goodwin L."/>
            <person name="Pitluck S."/>
            <person name="Chertkov O."/>
            <person name="Larimer F.W."/>
            <person name="Land M.L."/>
            <person name="Hauser L."/>
            <person name="Brettin T.S."/>
            <person name="Detter J.C."/>
            <person name="Han S."/>
            <person name="de Vos W.M."/>
            <person name="Janssen P.H."/>
            <person name="Smidt H."/>
        </authorList>
    </citation>
    <scope>NUCLEOTIDE SEQUENCE [LARGE SCALE GENOMIC DNA]</scope>
    <source>
        <strain evidence="2 3">Ellin514</strain>
    </source>
</reference>
<sequence length="35" mass="3860">MLAWARAKCLRTAAVITFYLLTPAPMGDLFTLFVG</sequence>
<feature type="transmembrane region" description="Helical" evidence="1">
    <location>
        <begin position="12"/>
        <end position="34"/>
    </location>
</feature>
<dbReference type="AlphaFoldDB" id="B9XGW4"/>
<proteinExistence type="predicted"/>
<organism evidence="2 3">
    <name type="scientific">Pedosphaera parvula (strain Ellin514)</name>
    <dbReference type="NCBI Taxonomy" id="320771"/>
    <lineage>
        <taxon>Bacteria</taxon>
        <taxon>Pseudomonadati</taxon>
        <taxon>Verrucomicrobiota</taxon>
        <taxon>Pedosphaerae</taxon>
        <taxon>Pedosphaerales</taxon>
        <taxon>Pedosphaeraceae</taxon>
        <taxon>Pedosphaera</taxon>
    </lineage>
</organism>
<keyword evidence="1" id="KW-0812">Transmembrane</keyword>
<keyword evidence="3" id="KW-1185">Reference proteome</keyword>